<reference evidence="2" key="5">
    <citation type="journal article" date="2021" name="G3 (Bethesda)">
        <title>Aegilops tauschii genome assembly Aet v5.0 features greater sequence contiguity and improved annotation.</title>
        <authorList>
            <person name="Wang L."/>
            <person name="Zhu T."/>
            <person name="Rodriguez J.C."/>
            <person name="Deal K.R."/>
            <person name="Dubcovsky J."/>
            <person name="McGuire P.E."/>
            <person name="Lux T."/>
            <person name="Spannagl M."/>
            <person name="Mayer K.F.X."/>
            <person name="Baldrich P."/>
            <person name="Meyers B.C."/>
            <person name="Huo N."/>
            <person name="Gu Y.Q."/>
            <person name="Zhou H."/>
            <person name="Devos K.M."/>
            <person name="Bennetzen J.L."/>
            <person name="Unver T."/>
            <person name="Budak H."/>
            <person name="Gulick P.J."/>
            <person name="Galiba G."/>
            <person name="Kalapos B."/>
            <person name="Nelson D.R."/>
            <person name="Li P."/>
            <person name="You F.M."/>
            <person name="Luo M.C."/>
            <person name="Dvorak J."/>
        </authorList>
    </citation>
    <scope>NUCLEOTIDE SEQUENCE [LARGE SCALE GENOMIC DNA]</scope>
    <source>
        <strain evidence="2">cv. AL8/78</strain>
    </source>
</reference>
<evidence type="ECO:0000313" key="3">
    <source>
        <dbReference type="Proteomes" id="UP000015105"/>
    </source>
</evidence>
<keyword evidence="3" id="KW-1185">Reference proteome</keyword>
<protein>
    <submittedName>
        <fullName evidence="2">Uncharacterized protein</fullName>
    </submittedName>
</protein>
<keyword evidence="1" id="KW-0472">Membrane</keyword>
<dbReference type="EnsemblPlants" id="AET3Gv20075500.1">
    <property type="protein sequence ID" value="AET3Gv20075500.1"/>
    <property type="gene ID" value="AET3Gv20075500"/>
</dbReference>
<dbReference type="Proteomes" id="UP000015105">
    <property type="component" value="Chromosome 3D"/>
</dbReference>
<accession>A0A453DTG2</accession>
<name>A0A453DTG2_AEGTS</name>
<organism evidence="2 3">
    <name type="scientific">Aegilops tauschii subsp. strangulata</name>
    <name type="common">Goatgrass</name>
    <dbReference type="NCBI Taxonomy" id="200361"/>
    <lineage>
        <taxon>Eukaryota</taxon>
        <taxon>Viridiplantae</taxon>
        <taxon>Streptophyta</taxon>
        <taxon>Embryophyta</taxon>
        <taxon>Tracheophyta</taxon>
        <taxon>Spermatophyta</taxon>
        <taxon>Magnoliopsida</taxon>
        <taxon>Liliopsida</taxon>
        <taxon>Poales</taxon>
        <taxon>Poaceae</taxon>
        <taxon>BOP clade</taxon>
        <taxon>Pooideae</taxon>
        <taxon>Triticodae</taxon>
        <taxon>Triticeae</taxon>
        <taxon>Triticinae</taxon>
        <taxon>Aegilops</taxon>
    </lineage>
</organism>
<dbReference type="AlphaFoldDB" id="A0A453DTG2"/>
<keyword evidence="1" id="KW-1133">Transmembrane helix</keyword>
<keyword evidence="1" id="KW-0812">Transmembrane</keyword>
<reference evidence="3" key="1">
    <citation type="journal article" date="2014" name="Science">
        <title>Ancient hybridizations among the ancestral genomes of bread wheat.</title>
        <authorList>
            <consortium name="International Wheat Genome Sequencing Consortium,"/>
            <person name="Marcussen T."/>
            <person name="Sandve S.R."/>
            <person name="Heier L."/>
            <person name="Spannagl M."/>
            <person name="Pfeifer M."/>
            <person name="Jakobsen K.S."/>
            <person name="Wulff B.B."/>
            <person name="Steuernagel B."/>
            <person name="Mayer K.F."/>
            <person name="Olsen O.A."/>
        </authorList>
    </citation>
    <scope>NUCLEOTIDE SEQUENCE [LARGE SCALE GENOMIC DNA]</scope>
    <source>
        <strain evidence="3">cv. AL8/78</strain>
    </source>
</reference>
<feature type="transmembrane region" description="Helical" evidence="1">
    <location>
        <begin position="34"/>
        <end position="55"/>
    </location>
</feature>
<reference evidence="3" key="2">
    <citation type="journal article" date="2017" name="Nat. Plants">
        <title>The Aegilops tauschii genome reveals multiple impacts of transposons.</title>
        <authorList>
            <person name="Zhao G."/>
            <person name="Zou C."/>
            <person name="Li K."/>
            <person name="Wang K."/>
            <person name="Li T."/>
            <person name="Gao L."/>
            <person name="Zhang X."/>
            <person name="Wang H."/>
            <person name="Yang Z."/>
            <person name="Liu X."/>
            <person name="Jiang W."/>
            <person name="Mao L."/>
            <person name="Kong X."/>
            <person name="Jiao Y."/>
            <person name="Jia J."/>
        </authorList>
    </citation>
    <scope>NUCLEOTIDE SEQUENCE [LARGE SCALE GENOMIC DNA]</scope>
    <source>
        <strain evidence="3">cv. AL8/78</strain>
    </source>
</reference>
<proteinExistence type="predicted"/>
<reference evidence="2" key="3">
    <citation type="journal article" date="2017" name="Nature">
        <title>Genome sequence of the progenitor of the wheat D genome Aegilops tauschii.</title>
        <authorList>
            <person name="Luo M.C."/>
            <person name="Gu Y.Q."/>
            <person name="Puiu D."/>
            <person name="Wang H."/>
            <person name="Twardziok S.O."/>
            <person name="Deal K.R."/>
            <person name="Huo N."/>
            <person name="Zhu T."/>
            <person name="Wang L."/>
            <person name="Wang Y."/>
            <person name="McGuire P.E."/>
            <person name="Liu S."/>
            <person name="Long H."/>
            <person name="Ramasamy R.K."/>
            <person name="Rodriguez J.C."/>
            <person name="Van S.L."/>
            <person name="Yuan L."/>
            <person name="Wang Z."/>
            <person name="Xia Z."/>
            <person name="Xiao L."/>
            <person name="Anderson O.D."/>
            <person name="Ouyang S."/>
            <person name="Liang Y."/>
            <person name="Zimin A.V."/>
            <person name="Pertea G."/>
            <person name="Qi P."/>
            <person name="Bennetzen J.L."/>
            <person name="Dai X."/>
            <person name="Dawson M.W."/>
            <person name="Muller H.G."/>
            <person name="Kugler K."/>
            <person name="Rivarola-Duarte L."/>
            <person name="Spannagl M."/>
            <person name="Mayer K.F.X."/>
            <person name="Lu F.H."/>
            <person name="Bevan M.W."/>
            <person name="Leroy P."/>
            <person name="Li P."/>
            <person name="You F.M."/>
            <person name="Sun Q."/>
            <person name="Liu Z."/>
            <person name="Lyons E."/>
            <person name="Wicker T."/>
            <person name="Salzberg S.L."/>
            <person name="Devos K.M."/>
            <person name="Dvorak J."/>
        </authorList>
    </citation>
    <scope>NUCLEOTIDE SEQUENCE [LARGE SCALE GENOMIC DNA]</scope>
    <source>
        <strain evidence="2">cv. AL8/78</strain>
    </source>
</reference>
<dbReference type="Gramene" id="AET3Gv20075500.1">
    <property type="protein sequence ID" value="AET3Gv20075500.1"/>
    <property type="gene ID" value="AET3Gv20075500"/>
</dbReference>
<evidence type="ECO:0000256" key="1">
    <source>
        <dbReference type="SAM" id="Phobius"/>
    </source>
</evidence>
<reference evidence="2" key="4">
    <citation type="submission" date="2019-03" db="UniProtKB">
        <authorList>
            <consortium name="EnsemblPlants"/>
        </authorList>
    </citation>
    <scope>IDENTIFICATION</scope>
</reference>
<evidence type="ECO:0000313" key="2">
    <source>
        <dbReference type="EnsemblPlants" id="AET3Gv20075500.1"/>
    </source>
</evidence>
<sequence>RVLRAVRSRRAPPGDHAGRLISRRQWTDGWMDGLAFSFLPLANLSVTLFLTFGDVKFLDQGRKKKLWGRNLENVLLRMNDVESAKSHLKKKKSLMDSIRNRFIYFMFF</sequence>